<reference evidence="1 2" key="1">
    <citation type="submission" date="2015-09" db="EMBL/GenBank/DDBJ databases">
        <authorList>
            <consortium name="Pathogen Informatics"/>
        </authorList>
    </citation>
    <scope>NUCLEOTIDE SEQUENCE [LARGE SCALE GENOMIC DNA]</scope>
    <source>
        <strain evidence="1 2">2789STDY5834841</strain>
    </source>
</reference>
<name>A0A174DQ99_9FIRM</name>
<accession>A0A174DQ99</accession>
<dbReference type="AlphaFoldDB" id="A0A174DQ99"/>
<dbReference type="RefSeq" id="WP_055159206.1">
    <property type="nucleotide sequence ID" value="NZ_CYZO01000029.1"/>
</dbReference>
<organism evidence="1 2">
    <name type="scientific">[Ruminococcus] torques</name>
    <dbReference type="NCBI Taxonomy" id="33039"/>
    <lineage>
        <taxon>Bacteria</taxon>
        <taxon>Bacillati</taxon>
        <taxon>Bacillota</taxon>
        <taxon>Clostridia</taxon>
        <taxon>Lachnospirales</taxon>
        <taxon>Lachnospiraceae</taxon>
        <taxon>Mediterraneibacter</taxon>
    </lineage>
</organism>
<sequence length="91" mass="10908">MKNYYLNCEPSKRNIIKKHLQKRFESPYLIVDRLEDCNTMLVIGSKTPDMLKIEEEARHLKIQILEVNLNQLQKRSSDSIRKRDRSYSLEL</sequence>
<protein>
    <submittedName>
        <fullName evidence="1">Uncharacterized protein</fullName>
    </submittedName>
</protein>
<proteinExistence type="predicted"/>
<evidence type="ECO:0000313" key="1">
    <source>
        <dbReference type="EMBL" id="CUO27624.1"/>
    </source>
</evidence>
<dbReference type="EMBL" id="CYZO01000029">
    <property type="protein sequence ID" value="CUO27624.1"/>
    <property type="molecule type" value="Genomic_DNA"/>
</dbReference>
<dbReference type="Proteomes" id="UP000095787">
    <property type="component" value="Unassembled WGS sequence"/>
</dbReference>
<gene>
    <name evidence="1" type="ORF">ERS852456_02091</name>
</gene>
<evidence type="ECO:0000313" key="2">
    <source>
        <dbReference type="Proteomes" id="UP000095787"/>
    </source>
</evidence>